<dbReference type="RefSeq" id="WP_163384863.1">
    <property type="nucleotide sequence ID" value="NZ_JAUFQS010000003.1"/>
</dbReference>
<evidence type="ECO:0000256" key="1">
    <source>
        <dbReference type="ARBA" id="ARBA00022670"/>
    </source>
</evidence>
<keyword evidence="3" id="KW-0378">Hydrolase</keyword>
<dbReference type="Gene3D" id="3.40.140.10">
    <property type="entry name" value="Cytidine Deaminase, domain 2"/>
    <property type="match status" value="1"/>
</dbReference>
<dbReference type="SMART" id="SM00232">
    <property type="entry name" value="JAB_MPN"/>
    <property type="match status" value="1"/>
</dbReference>
<dbReference type="CDD" id="cd08070">
    <property type="entry name" value="MPN_like"/>
    <property type="match status" value="1"/>
</dbReference>
<dbReference type="SUPFAM" id="SSF102712">
    <property type="entry name" value="JAB1/MPN domain"/>
    <property type="match status" value="1"/>
</dbReference>
<gene>
    <name evidence="7" type="ORF">QWZ15_02630</name>
</gene>
<evidence type="ECO:0000256" key="5">
    <source>
        <dbReference type="ARBA" id="ARBA00023049"/>
    </source>
</evidence>
<keyword evidence="4" id="KW-0862">Zinc</keyword>
<dbReference type="InterPro" id="IPR037518">
    <property type="entry name" value="MPN"/>
</dbReference>
<dbReference type="Pfam" id="PF14464">
    <property type="entry name" value="Prok-JAB"/>
    <property type="match status" value="1"/>
</dbReference>
<evidence type="ECO:0000313" key="8">
    <source>
        <dbReference type="Proteomes" id="UP001236663"/>
    </source>
</evidence>
<keyword evidence="2" id="KW-0479">Metal-binding</keyword>
<dbReference type="EMBL" id="JAUFQS010000003">
    <property type="protein sequence ID" value="MDN3686714.1"/>
    <property type="molecule type" value="Genomic_DNA"/>
</dbReference>
<dbReference type="PANTHER" id="PTHR34858:SF1">
    <property type="entry name" value="CYSO-CYSTEINE PEPTIDASE"/>
    <property type="match status" value="1"/>
</dbReference>
<dbReference type="Proteomes" id="UP001236663">
    <property type="component" value="Unassembled WGS sequence"/>
</dbReference>
<name>A0ABT8C3V1_9BACT</name>
<dbReference type="PANTHER" id="PTHR34858">
    <property type="entry name" value="CYSO-CYSTEINE PEPTIDASE"/>
    <property type="match status" value="1"/>
</dbReference>
<dbReference type="PROSITE" id="PS50249">
    <property type="entry name" value="MPN"/>
    <property type="match status" value="1"/>
</dbReference>
<dbReference type="InterPro" id="IPR000555">
    <property type="entry name" value="JAMM/MPN+_dom"/>
</dbReference>
<dbReference type="InterPro" id="IPR028090">
    <property type="entry name" value="JAB_dom_prok"/>
</dbReference>
<organism evidence="7 8">
    <name type="scientific">Cyclobacterium jeungdonense</name>
    <dbReference type="NCBI Taxonomy" id="708087"/>
    <lineage>
        <taxon>Bacteria</taxon>
        <taxon>Pseudomonadati</taxon>
        <taxon>Bacteroidota</taxon>
        <taxon>Cytophagia</taxon>
        <taxon>Cytophagales</taxon>
        <taxon>Cyclobacteriaceae</taxon>
        <taxon>Cyclobacterium</taxon>
    </lineage>
</organism>
<proteinExistence type="predicted"/>
<sequence length="139" mass="16073">MIRISSSLVENLIQEVESIPEETCGFLLGKTTENENNVLHYKPVANVSTQNRSKHYVIDPKDYLRTEAFSIETQTALIGIYHTHLDWPAIPSETDRLAAFPNVSYVIISLRQLRFSEIKSWRLNDTNQFLEEKIHIITQ</sequence>
<keyword evidence="1" id="KW-0645">Protease</keyword>
<comment type="caution">
    <text evidence="7">The sequence shown here is derived from an EMBL/GenBank/DDBJ whole genome shotgun (WGS) entry which is preliminary data.</text>
</comment>
<evidence type="ECO:0000256" key="3">
    <source>
        <dbReference type="ARBA" id="ARBA00022801"/>
    </source>
</evidence>
<evidence type="ECO:0000256" key="4">
    <source>
        <dbReference type="ARBA" id="ARBA00022833"/>
    </source>
</evidence>
<reference evidence="8" key="1">
    <citation type="journal article" date="2019" name="Int. J. Syst. Evol. Microbiol.">
        <title>The Global Catalogue of Microorganisms (GCM) 10K type strain sequencing project: providing services to taxonomists for standard genome sequencing and annotation.</title>
        <authorList>
            <consortium name="The Broad Institute Genomics Platform"/>
            <consortium name="The Broad Institute Genome Sequencing Center for Infectious Disease"/>
            <person name="Wu L."/>
            <person name="Ma J."/>
        </authorList>
    </citation>
    <scope>NUCLEOTIDE SEQUENCE [LARGE SCALE GENOMIC DNA]</scope>
    <source>
        <strain evidence="8">CECT 7706</strain>
    </source>
</reference>
<evidence type="ECO:0000259" key="6">
    <source>
        <dbReference type="PROSITE" id="PS50249"/>
    </source>
</evidence>
<keyword evidence="8" id="KW-1185">Reference proteome</keyword>
<accession>A0ABT8C3V1</accession>
<dbReference type="InterPro" id="IPR051929">
    <property type="entry name" value="VirAsm_ModProt"/>
</dbReference>
<protein>
    <submittedName>
        <fullName evidence="7">M67 family metallopeptidase</fullName>
    </submittedName>
</protein>
<feature type="domain" description="MPN" evidence="6">
    <location>
        <begin position="2"/>
        <end position="134"/>
    </location>
</feature>
<evidence type="ECO:0000256" key="2">
    <source>
        <dbReference type="ARBA" id="ARBA00022723"/>
    </source>
</evidence>
<evidence type="ECO:0000313" key="7">
    <source>
        <dbReference type="EMBL" id="MDN3686714.1"/>
    </source>
</evidence>
<keyword evidence="5" id="KW-0482">Metalloprotease</keyword>